<dbReference type="EMBL" id="JBBNAG010000003">
    <property type="protein sequence ID" value="KAK9147458.1"/>
    <property type="molecule type" value="Genomic_DNA"/>
</dbReference>
<feature type="region of interest" description="Disordered" evidence="1">
    <location>
        <begin position="94"/>
        <end position="144"/>
    </location>
</feature>
<protein>
    <submittedName>
        <fullName evidence="2">Uncharacterized protein</fullName>
    </submittedName>
</protein>
<feature type="region of interest" description="Disordered" evidence="1">
    <location>
        <begin position="169"/>
        <end position="213"/>
    </location>
</feature>
<gene>
    <name evidence="2" type="ORF">Scep_006215</name>
</gene>
<reference evidence="2 3" key="1">
    <citation type="submission" date="2024-01" db="EMBL/GenBank/DDBJ databases">
        <title>Genome assemblies of Stephania.</title>
        <authorList>
            <person name="Yang L."/>
        </authorList>
    </citation>
    <scope>NUCLEOTIDE SEQUENCE [LARGE SCALE GENOMIC DNA]</scope>
    <source>
        <strain evidence="2">JXDWG</strain>
        <tissue evidence="2">Leaf</tissue>
    </source>
</reference>
<dbReference type="Proteomes" id="UP001419268">
    <property type="component" value="Unassembled WGS sequence"/>
</dbReference>
<feature type="compositionally biased region" description="Polar residues" evidence="1">
    <location>
        <begin position="182"/>
        <end position="191"/>
    </location>
</feature>
<sequence length="277" mass="30217">MENATTCRKDDRDAAGSRFARADELHTSHDQQLQEILRLLRAHMLCSLLRGLGGAQLVAEEPSLSRRSPALQSKTGYGLGRVWPWAEAELAERAGRQRRTMASSAERWSSRRREQWRISPQRDRTTARGGGSTGAPAARTTGWPTTAAWRGQRQRGGVDRGASDLARARRAGWQADSDHGVSDSSTATGKQAASDETAMARERGGATQRYGTAASGGLLRSRWWSTRPASSKLAGGEQCRRMAGSSMARQGVSDSACGALSIGWMRDFDEIATTRWR</sequence>
<evidence type="ECO:0000256" key="1">
    <source>
        <dbReference type="SAM" id="MobiDB-lite"/>
    </source>
</evidence>
<name>A0AAP0PJW0_9MAGN</name>
<dbReference type="AlphaFoldDB" id="A0AAP0PJW0"/>
<keyword evidence="3" id="KW-1185">Reference proteome</keyword>
<accession>A0AAP0PJW0</accession>
<evidence type="ECO:0000313" key="2">
    <source>
        <dbReference type="EMBL" id="KAK9147458.1"/>
    </source>
</evidence>
<organism evidence="2 3">
    <name type="scientific">Stephania cephalantha</name>
    <dbReference type="NCBI Taxonomy" id="152367"/>
    <lineage>
        <taxon>Eukaryota</taxon>
        <taxon>Viridiplantae</taxon>
        <taxon>Streptophyta</taxon>
        <taxon>Embryophyta</taxon>
        <taxon>Tracheophyta</taxon>
        <taxon>Spermatophyta</taxon>
        <taxon>Magnoliopsida</taxon>
        <taxon>Ranunculales</taxon>
        <taxon>Menispermaceae</taxon>
        <taxon>Menispermoideae</taxon>
        <taxon>Cissampelideae</taxon>
        <taxon>Stephania</taxon>
    </lineage>
</organism>
<comment type="caution">
    <text evidence="2">The sequence shown here is derived from an EMBL/GenBank/DDBJ whole genome shotgun (WGS) entry which is preliminary data.</text>
</comment>
<proteinExistence type="predicted"/>
<evidence type="ECO:0000313" key="3">
    <source>
        <dbReference type="Proteomes" id="UP001419268"/>
    </source>
</evidence>
<feature type="compositionally biased region" description="Basic and acidic residues" evidence="1">
    <location>
        <begin position="108"/>
        <end position="126"/>
    </location>
</feature>